<sequence length="159" mass="18116">MRGQPTHRISKKALSVWHLKGVISTGLLLIIPAALFFFSYRLQFPLFYVWISGILVAGYGLWNIVVLPKIRWSMWRYEVYDKEIELLRGVFIIRHTLIPMTRVQHVDTEQGPIYKKYGLTAVTISTAAGVHEIPALSEAVGSRLRDKIAYLAGTEESDE</sequence>
<dbReference type="AlphaFoldDB" id="A0A1G8CBJ3"/>
<evidence type="ECO:0000313" key="4">
    <source>
        <dbReference type="Proteomes" id="UP000199017"/>
    </source>
</evidence>
<dbReference type="RefSeq" id="WP_091579792.1">
    <property type="nucleotide sequence ID" value="NZ_FNDU01000001.1"/>
</dbReference>
<dbReference type="Proteomes" id="UP000199017">
    <property type="component" value="Unassembled WGS sequence"/>
</dbReference>
<gene>
    <name evidence="3" type="ORF">SAMN05216352_101261</name>
</gene>
<protein>
    <recommendedName>
        <fullName evidence="2">YdbS-like PH domain-containing protein</fullName>
    </recommendedName>
</protein>
<feature type="transmembrane region" description="Helical" evidence="1">
    <location>
        <begin position="46"/>
        <end position="67"/>
    </location>
</feature>
<dbReference type="EMBL" id="FNDU01000001">
    <property type="protein sequence ID" value="SDH42897.1"/>
    <property type="molecule type" value="Genomic_DNA"/>
</dbReference>
<keyword evidence="1" id="KW-0812">Transmembrane</keyword>
<dbReference type="PANTHER" id="PTHR34473">
    <property type="entry name" value="UPF0699 TRANSMEMBRANE PROTEIN YDBS"/>
    <property type="match status" value="1"/>
</dbReference>
<organism evidence="3 4">
    <name type="scientific">Alteribacillus bidgolensis</name>
    <dbReference type="NCBI Taxonomy" id="930129"/>
    <lineage>
        <taxon>Bacteria</taxon>
        <taxon>Bacillati</taxon>
        <taxon>Bacillota</taxon>
        <taxon>Bacilli</taxon>
        <taxon>Bacillales</taxon>
        <taxon>Bacillaceae</taxon>
        <taxon>Alteribacillus</taxon>
    </lineage>
</organism>
<reference evidence="3 4" key="1">
    <citation type="submission" date="2016-10" db="EMBL/GenBank/DDBJ databases">
        <authorList>
            <person name="de Groot N.N."/>
        </authorList>
    </citation>
    <scope>NUCLEOTIDE SEQUENCE [LARGE SCALE GENOMIC DNA]</scope>
    <source>
        <strain evidence="4">P4B,CCM 7963,CECT 7998,DSM 25260,IBRC-M 10614,KCTC 13821</strain>
    </source>
</reference>
<keyword evidence="4" id="KW-1185">Reference proteome</keyword>
<accession>A0A1G8CBJ3</accession>
<dbReference type="PANTHER" id="PTHR34473:SF2">
    <property type="entry name" value="UPF0699 TRANSMEMBRANE PROTEIN YDBT"/>
    <property type="match status" value="1"/>
</dbReference>
<evidence type="ECO:0000313" key="3">
    <source>
        <dbReference type="EMBL" id="SDH42897.1"/>
    </source>
</evidence>
<keyword evidence="1" id="KW-1133">Transmembrane helix</keyword>
<evidence type="ECO:0000259" key="2">
    <source>
        <dbReference type="Pfam" id="PF03703"/>
    </source>
</evidence>
<dbReference type="OrthoDB" id="1750577at2"/>
<proteinExistence type="predicted"/>
<dbReference type="InterPro" id="IPR005182">
    <property type="entry name" value="YdbS-like_PH"/>
</dbReference>
<keyword evidence="1" id="KW-0472">Membrane</keyword>
<feature type="transmembrane region" description="Helical" evidence="1">
    <location>
        <begin position="21"/>
        <end position="40"/>
    </location>
</feature>
<name>A0A1G8CBJ3_9BACI</name>
<feature type="domain" description="YdbS-like PH" evidence="2">
    <location>
        <begin position="72"/>
        <end position="148"/>
    </location>
</feature>
<dbReference type="STRING" id="930129.SAMN05216352_101261"/>
<dbReference type="Pfam" id="PF03703">
    <property type="entry name" value="bPH_2"/>
    <property type="match status" value="1"/>
</dbReference>
<evidence type="ECO:0000256" key="1">
    <source>
        <dbReference type="SAM" id="Phobius"/>
    </source>
</evidence>